<evidence type="ECO:0000313" key="1">
    <source>
        <dbReference type="EMBL" id="QOX61919.1"/>
    </source>
</evidence>
<dbReference type="EMBL" id="CP042469">
    <property type="protein sequence ID" value="QOX61919.1"/>
    <property type="molecule type" value="Genomic_DNA"/>
</dbReference>
<proteinExistence type="predicted"/>
<reference evidence="1" key="1">
    <citation type="submission" date="2019-08" db="EMBL/GenBank/DDBJ databases">
        <title>Genome sequence of Clostridiales bacterium MT110.</title>
        <authorList>
            <person name="Cao J."/>
        </authorList>
    </citation>
    <scope>NUCLEOTIDE SEQUENCE</scope>
    <source>
        <strain evidence="1">MT110</strain>
    </source>
</reference>
<keyword evidence="2" id="KW-1185">Reference proteome</keyword>
<name>A0ACD1A6B4_9FIRM</name>
<protein>
    <submittedName>
        <fullName evidence="1">FAD-dependent oxidoreductase</fullName>
    </submittedName>
</protein>
<evidence type="ECO:0000313" key="2">
    <source>
        <dbReference type="Proteomes" id="UP000594014"/>
    </source>
</evidence>
<gene>
    <name evidence="1" type="ORF">FRZ06_00380</name>
</gene>
<accession>A0ACD1A6B4</accession>
<organism evidence="1 2">
    <name type="scientific">Anoxybacterium hadale</name>
    <dbReference type="NCBI Taxonomy" id="3408580"/>
    <lineage>
        <taxon>Bacteria</taxon>
        <taxon>Bacillati</taxon>
        <taxon>Bacillota</taxon>
        <taxon>Clostridia</taxon>
        <taxon>Peptostreptococcales</taxon>
        <taxon>Anaerovoracaceae</taxon>
        <taxon>Anoxybacterium</taxon>
    </lineage>
</organism>
<sequence>MTSIQTELAIVAAGPAGLAAAITAAERDIEVVVFEKASVAGGTANMGMGPLGVESRLQKELLIGITKEEAFQIMMEHTHWNVDARLVREYLWKSGETIDWLEDMGVTFDRPTKYYPGADETWHVVKPEDGGIPGPRAASAMTKVMYQQAKKLGVQFHFETPVKSLIKDDSGRITGFKAEAANGEIYEVEAKAVLVACGGFGNNPEMIREYTGHVDGKDMYGFRIPGIDGDGLKMVWNAGGGKSHMEMERILGNEIPNVGCFTSKLIFSQASALIINRQGYRIINEEEIKNGAVAANSISRQYKRDAFQIIDDSIIKHFKRNGPDFPSTVFRSDFTKLFYDEIDDMIEQYPEAVFKADTIEQLAEKLGINMDTLINTIEEYNEGCEKGYDDVMGKNRKYLHPLIGRTFYAQRISSSAYGSLGGVRTNHKLEVLTDEFETIPGLYAAGTDVCDLYAGTYCYRLGGNTMGFAINSGRIAADAAVDYIFDSIE</sequence>
<dbReference type="Proteomes" id="UP000594014">
    <property type="component" value="Chromosome"/>
</dbReference>